<comment type="caution">
    <text evidence="2">The sequence shown here is derived from an EMBL/GenBank/DDBJ whole genome shotgun (WGS) entry which is preliminary data.</text>
</comment>
<evidence type="ECO:0000313" key="2">
    <source>
        <dbReference type="EMBL" id="KAJ7192722.1"/>
    </source>
</evidence>
<organism evidence="2 3">
    <name type="scientific">Mycena pura</name>
    <dbReference type="NCBI Taxonomy" id="153505"/>
    <lineage>
        <taxon>Eukaryota</taxon>
        <taxon>Fungi</taxon>
        <taxon>Dikarya</taxon>
        <taxon>Basidiomycota</taxon>
        <taxon>Agaricomycotina</taxon>
        <taxon>Agaricomycetes</taxon>
        <taxon>Agaricomycetidae</taxon>
        <taxon>Agaricales</taxon>
        <taxon>Marasmiineae</taxon>
        <taxon>Mycenaceae</taxon>
        <taxon>Mycena</taxon>
    </lineage>
</organism>
<evidence type="ECO:0000256" key="1">
    <source>
        <dbReference type="SAM" id="MobiDB-lite"/>
    </source>
</evidence>
<feature type="compositionally biased region" description="Basic residues" evidence="1">
    <location>
        <begin position="252"/>
        <end position="263"/>
    </location>
</feature>
<sequence>MCLVSPSTARCKRGSSALILGLEPASEETPAIAGTSPWILSSAPATCRRAHVTPPASFFQARGGKSGALRVLGESGASYAEQLAASSSWPWALQRRYAGAVQTLLRRNLTSTGDMAERGGGRFLLPAVFTSRKHHVCGSFCFHIPTLPHRRLHIRRPLLFHPFLRQSAGAPVACLFAASRISPFFSSAITLARAPSSHENGMIPSVCRSGTTAHLFGRWSRASGYRGPVPLPLSRIRLQLRTSSRARAVPGRNHRAHSPRPHPRPGPCTPRLSRTPSTSQDAGATLLHLLAIRHGPRRRRGAGQIFGVACRLDAAAFSLHSLLAATQTTRAETDALRLSEHCWRNLLIGDAGECAVQY</sequence>
<dbReference type="EMBL" id="JARJCW010000116">
    <property type="protein sequence ID" value="KAJ7192722.1"/>
    <property type="molecule type" value="Genomic_DNA"/>
</dbReference>
<gene>
    <name evidence="2" type="ORF">GGX14DRAFT_577878</name>
</gene>
<reference evidence="2" key="1">
    <citation type="submission" date="2023-03" db="EMBL/GenBank/DDBJ databases">
        <title>Massive genome expansion in bonnet fungi (Mycena s.s.) driven by repeated elements and novel gene families across ecological guilds.</title>
        <authorList>
            <consortium name="Lawrence Berkeley National Laboratory"/>
            <person name="Harder C.B."/>
            <person name="Miyauchi S."/>
            <person name="Viragh M."/>
            <person name="Kuo A."/>
            <person name="Thoen E."/>
            <person name="Andreopoulos B."/>
            <person name="Lu D."/>
            <person name="Skrede I."/>
            <person name="Drula E."/>
            <person name="Henrissat B."/>
            <person name="Morin E."/>
            <person name="Kohler A."/>
            <person name="Barry K."/>
            <person name="LaButti K."/>
            <person name="Morin E."/>
            <person name="Salamov A."/>
            <person name="Lipzen A."/>
            <person name="Mereny Z."/>
            <person name="Hegedus B."/>
            <person name="Baldrian P."/>
            <person name="Stursova M."/>
            <person name="Weitz H."/>
            <person name="Taylor A."/>
            <person name="Grigoriev I.V."/>
            <person name="Nagy L.G."/>
            <person name="Martin F."/>
            <person name="Kauserud H."/>
        </authorList>
    </citation>
    <scope>NUCLEOTIDE SEQUENCE</scope>
    <source>
        <strain evidence="2">9144</strain>
    </source>
</reference>
<proteinExistence type="predicted"/>
<dbReference type="AlphaFoldDB" id="A0AAD6Y5T1"/>
<keyword evidence="3" id="KW-1185">Reference proteome</keyword>
<protein>
    <submittedName>
        <fullName evidence="2">Uncharacterized protein</fullName>
    </submittedName>
</protein>
<accession>A0AAD6Y5T1</accession>
<evidence type="ECO:0000313" key="3">
    <source>
        <dbReference type="Proteomes" id="UP001219525"/>
    </source>
</evidence>
<feature type="region of interest" description="Disordered" evidence="1">
    <location>
        <begin position="244"/>
        <end position="279"/>
    </location>
</feature>
<name>A0AAD6Y5T1_9AGAR</name>
<dbReference type="Proteomes" id="UP001219525">
    <property type="component" value="Unassembled WGS sequence"/>
</dbReference>